<dbReference type="EMBL" id="MRCU01000001">
    <property type="protein sequence ID" value="RKK29434.1"/>
    <property type="molecule type" value="Genomic_DNA"/>
</dbReference>
<evidence type="ECO:0000256" key="2">
    <source>
        <dbReference type="SAM" id="Phobius"/>
    </source>
</evidence>
<comment type="caution">
    <text evidence="3">The sequence shown here is derived from an EMBL/GenBank/DDBJ whole genome shotgun (WGS) entry which is preliminary data.</text>
</comment>
<gene>
    <name evidence="3" type="ORF">BFJ65_g1355</name>
</gene>
<keyword evidence="2" id="KW-1133">Transmembrane helix</keyword>
<evidence type="ECO:0000256" key="1">
    <source>
        <dbReference type="SAM" id="MobiDB-lite"/>
    </source>
</evidence>
<feature type="transmembrane region" description="Helical" evidence="2">
    <location>
        <begin position="1330"/>
        <end position="1348"/>
    </location>
</feature>
<proteinExistence type="predicted"/>
<feature type="transmembrane region" description="Helical" evidence="2">
    <location>
        <begin position="1360"/>
        <end position="1382"/>
    </location>
</feature>
<dbReference type="Proteomes" id="UP000270866">
    <property type="component" value="Chromosome 1"/>
</dbReference>
<sequence>MSTHYSYLQSRSWVAVVPNWTFASERQRDHEGHPPPIRGSSETTENQLEDVRPQEDLEVGVVGLQDELRPSSEAQQGTVASPPIGVMQPQPEPLETPGAFKVPRKLPAVRGAFQRFTAATLDWTAEWSQTDEWAKKYCSKTNAVAPTEDNALVEQLRIGTGEEFEEDVLTFFQSNLSSRVLKGHAKRVKSFCDNAYYILDSAAPEDINTVNSQNPTAWVSDRDWYPGGNFGRVLNRRELYAVLRKKPFVRSGQQVEIGPPRRIYVNKPDGASVMAIIRTTPPSQVPGFQELLANYITASPKPVIRSREMTWWGARSFIFSFSLPFFAISTQDLLDTRSFFNGQVQLRRRYDLSFLKLGGREPEFYDEDDAFRNKPYLVEAVYSVVVTGRSDKYWAAACFNDDFFDNTDDQRLSSEDDTEHVAGSTDPITFKEEGKTESPRGYALAALASIVLKVADYHKDIQDRFEASLNRHQSSSRNGPFESAAFEQIQDWRKKYLEVLDIVIQYNARIIEKLEHFLSYHLVISSDGLPQHSLWQSVHNEERASQSLNDIIASLYSLRDIDSELRRFLKTCTEARRDRKDDHVKEQANRAKKNQRITFAAFVLGILNLIAQIYACRPQKDSNWLASPGFLILTGGSSVICIVICLVPFWADVSQYLAELGCHMSKRVSASYRTALEQMKCLGDLFCYFRFAAAAGVEASLLADHRQLSRLLSHTAEPQIPSCSYGVYLLQRKGQILLSLLCRVTLSNSTGLSCSYLRKPTQAWTSQVSLVPRFSLGKNSLPRNVRRAVWIWICCQCGHGGMKQDRGPFDHERDMASTVESLPKPEPPRESYKFPTIGGYLERVKATTLEWGDWYESDEWRKRFGNKVMIIPLDENKAYLEVLHATGLEIDEIPAFMTPYPSSPRWERRVLLVEGFCEGADFTLRNFVPDDASSSRLQDTQEPKAWVSDRNLIHPRNGQSRRAYGRIVNNVELYEIVQQKRFCEDSPEKVPGSSRRIYISNPNGVSILALLRTAPASHVSGFRKLFAGYLNPNPIADLSLSDANWWGAANFVISFNLPFFAIGTQDNQDSRTLSGNQYLRARYDLDFLYLRDETATADQQVNTSFHERAVLHEAVYSLVITGRSERYWTAVCLDDDFFEEEPRLAEEELVEASEDPIIIQAELKATGTTRSPRAYALASLEKELEKIVEYHGNVQDWFGKSLDRYTNIARGDDSQGVPSQQIQHWEKRFPDLLDRIIYFNSNIASKVNDFLAGHIMLGQKELLQGPLWQGLQGDYGALGSLRGIKSSCSQLSDIDGHLRILKEKERVFRRERENHHAKERQKRDKRMQQITIAAFVLAILNLVAQVYAGKPDSQDSSSTPGYLTLVVIFNVICVPGILWFLCPYVSCYSKKLWELFASKLQNARSSASSLP</sequence>
<reference evidence="3" key="1">
    <citation type="journal article" date="2018" name="Sci. Rep.">
        <title>Characterisation of pathogen-specific regions and novel effector candidates in Fusarium oxysporum f. sp. cepae.</title>
        <authorList>
            <person name="Armitage A.D."/>
            <person name="Taylor A."/>
            <person name="Sobczyk M.K."/>
            <person name="Baxter L."/>
            <person name="Greenfield B.P."/>
            <person name="Bates H.J."/>
            <person name="Wilson F."/>
            <person name="Jackson A.C."/>
            <person name="Ott S."/>
            <person name="Harrison R.J."/>
            <person name="Clarkson J.P."/>
        </authorList>
    </citation>
    <scope>NUCLEOTIDE SEQUENCE [LARGE SCALE GENOMIC DNA]</scope>
    <source>
        <strain evidence="3">FoC_Fus2</strain>
    </source>
</reference>
<feature type="region of interest" description="Disordered" evidence="1">
    <location>
        <begin position="410"/>
        <end position="435"/>
    </location>
</feature>
<keyword evidence="2" id="KW-0812">Transmembrane</keyword>
<name>A0A3L6P775_FUSOX</name>
<feature type="region of interest" description="Disordered" evidence="1">
    <location>
        <begin position="25"/>
        <end position="53"/>
    </location>
</feature>
<accession>A0A3L6P775</accession>
<feature type="transmembrane region" description="Helical" evidence="2">
    <location>
        <begin position="630"/>
        <end position="651"/>
    </location>
</feature>
<evidence type="ECO:0000313" key="3">
    <source>
        <dbReference type="EMBL" id="RKK29434.1"/>
    </source>
</evidence>
<protein>
    <submittedName>
        <fullName evidence="3">Uncharacterized protein</fullName>
    </submittedName>
</protein>
<keyword evidence="2" id="KW-0472">Membrane</keyword>
<feature type="transmembrane region" description="Helical" evidence="2">
    <location>
        <begin position="597"/>
        <end position="615"/>
    </location>
</feature>
<organism evidence="3">
    <name type="scientific">Fusarium oxysporum f. sp. cepae</name>
    <dbReference type="NCBI Taxonomy" id="396571"/>
    <lineage>
        <taxon>Eukaryota</taxon>
        <taxon>Fungi</taxon>
        <taxon>Dikarya</taxon>
        <taxon>Ascomycota</taxon>
        <taxon>Pezizomycotina</taxon>
        <taxon>Sordariomycetes</taxon>
        <taxon>Hypocreomycetidae</taxon>
        <taxon>Hypocreales</taxon>
        <taxon>Nectriaceae</taxon>
        <taxon>Fusarium</taxon>
        <taxon>Fusarium oxysporum species complex</taxon>
    </lineage>
</organism>